<name>A0AC58TNU0_TOBAC</name>
<keyword evidence="1" id="KW-1185">Reference proteome</keyword>
<evidence type="ECO:0000313" key="1">
    <source>
        <dbReference type="Proteomes" id="UP000790787"/>
    </source>
</evidence>
<evidence type="ECO:0000313" key="2">
    <source>
        <dbReference type="RefSeq" id="XP_075098876.1"/>
    </source>
</evidence>
<dbReference type="Proteomes" id="UP000790787">
    <property type="component" value="Chromosome 22"/>
</dbReference>
<proteinExistence type="predicted"/>
<protein>
    <submittedName>
        <fullName evidence="2">Uncharacterized protein LOC142175779</fullName>
    </submittedName>
</protein>
<organism evidence="1 2">
    <name type="scientific">Nicotiana tabacum</name>
    <name type="common">Common tobacco</name>
    <dbReference type="NCBI Taxonomy" id="4097"/>
    <lineage>
        <taxon>Eukaryota</taxon>
        <taxon>Viridiplantae</taxon>
        <taxon>Streptophyta</taxon>
        <taxon>Embryophyta</taxon>
        <taxon>Tracheophyta</taxon>
        <taxon>Spermatophyta</taxon>
        <taxon>Magnoliopsida</taxon>
        <taxon>eudicotyledons</taxon>
        <taxon>Gunneridae</taxon>
        <taxon>Pentapetalae</taxon>
        <taxon>asterids</taxon>
        <taxon>lamiids</taxon>
        <taxon>Solanales</taxon>
        <taxon>Solanaceae</taxon>
        <taxon>Nicotianoideae</taxon>
        <taxon>Nicotianeae</taxon>
        <taxon>Nicotiana</taxon>
    </lineage>
</organism>
<accession>A0AC58TNU0</accession>
<dbReference type="RefSeq" id="XP_075098876.1">
    <property type="nucleotide sequence ID" value="XM_075242775.1"/>
</dbReference>
<gene>
    <name evidence="2" type="primary">LOC142175779</name>
</gene>
<sequence length="220" mass="26005">MADNRPKLDHLRVDNIFEVRVLPNTIWERLDRLVYNAEWFGALGNTIVTYLSISFSDHAPLLISAVSTEYVKYFKFLNILVDHEEYLEKVQQAWLEAIIGNPLYVLHQKIKKVCSTLSAWSRQAFGDIYEELKRFEVLISSLEETMMTNLSPEARMALSQARAEFTRFLMLQDSILRQKARVKWLTEGDANTTLFHVMIKDRRRKLKFRESEMIWQHYGR</sequence>
<reference evidence="1" key="1">
    <citation type="journal article" date="2014" name="Nat. Commun.">
        <title>The tobacco genome sequence and its comparison with those of tomato and potato.</title>
        <authorList>
            <person name="Sierro N."/>
            <person name="Battey J.N."/>
            <person name="Ouadi S."/>
            <person name="Bakaher N."/>
            <person name="Bovet L."/>
            <person name="Willig A."/>
            <person name="Goepfert S."/>
            <person name="Peitsch M.C."/>
            <person name="Ivanov N.V."/>
        </authorList>
    </citation>
    <scope>NUCLEOTIDE SEQUENCE [LARGE SCALE GENOMIC DNA]</scope>
</reference>
<reference evidence="2" key="2">
    <citation type="submission" date="2025-08" db="UniProtKB">
        <authorList>
            <consortium name="RefSeq"/>
        </authorList>
    </citation>
    <scope>IDENTIFICATION</scope>
    <source>
        <tissue evidence="2">Leaf</tissue>
    </source>
</reference>